<name>A0A0F9DXL3_9ZZZZ</name>
<dbReference type="InterPro" id="IPR002937">
    <property type="entry name" value="Amino_oxidase"/>
</dbReference>
<dbReference type="Pfam" id="PF01593">
    <property type="entry name" value="Amino_oxidase"/>
    <property type="match status" value="1"/>
</dbReference>
<reference evidence="2" key="1">
    <citation type="journal article" date="2015" name="Nature">
        <title>Complex archaea that bridge the gap between prokaryotes and eukaryotes.</title>
        <authorList>
            <person name="Spang A."/>
            <person name="Saw J.H."/>
            <person name="Jorgensen S.L."/>
            <person name="Zaremba-Niedzwiedzka K."/>
            <person name="Martijn J."/>
            <person name="Lind A.E."/>
            <person name="van Eijk R."/>
            <person name="Schleper C."/>
            <person name="Guy L."/>
            <person name="Ettema T.J."/>
        </authorList>
    </citation>
    <scope>NUCLEOTIDE SEQUENCE</scope>
</reference>
<dbReference type="PANTHER" id="PTHR42923">
    <property type="entry name" value="PROTOPORPHYRINOGEN OXIDASE"/>
    <property type="match status" value="1"/>
</dbReference>
<proteinExistence type="predicted"/>
<dbReference type="Gene3D" id="3.50.50.60">
    <property type="entry name" value="FAD/NAD(P)-binding domain"/>
    <property type="match status" value="1"/>
</dbReference>
<protein>
    <recommendedName>
        <fullName evidence="1">Amine oxidase domain-containing protein</fullName>
    </recommendedName>
</protein>
<dbReference type="EMBL" id="LAZR01037353">
    <property type="protein sequence ID" value="KKL22426.1"/>
    <property type="molecule type" value="Genomic_DNA"/>
</dbReference>
<feature type="domain" description="Amine oxidase" evidence="1">
    <location>
        <begin position="14"/>
        <end position="311"/>
    </location>
</feature>
<dbReference type="InterPro" id="IPR036188">
    <property type="entry name" value="FAD/NAD-bd_sf"/>
</dbReference>
<dbReference type="NCBIfam" id="TIGR03467">
    <property type="entry name" value="HpnE"/>
    <property type="match status" value="1"/>
</dbReference>
<evidence type="ECO:0000259" key="1">
    <source>
        <dbReference type="Pfam" id="PF01593"/>
    </source>
</evidence>
<feature type="non-terminal residue" evidence="2">
    <location>
        <position position="344"/>
    </location>
</feature>
<comment type="caution">
    <text evidence="2">The sequence shown here is derived from an EMBL/GenBank/DDBJ whole genome shotgun (WGS) entry which is preliminary data.</text>
</comment>
<dbReference type="AlphaFoldDB" id="A0A0F9DXL3"/>
<dbReference type="SUPFAM" id="SSF51905">
    <property type="entry name" value="FAD/NAD(P)-binding domain"/>
    <property type="match status" value="1"/>
</dbReference>
<dbReference type="InterPro" id="IPR017830">
    <property type="entry name" value="SQase_HpnE"/>
</dbReference>
<accession>A0A0F9DXL3</accession>
<evidence type="ECO:0000313" key="2">
    <source>
        <dbReference type="EMBL" id="KKL22426.1"/>
    </source>
</evidence>
<organism evidence="2">
    <name type="scientific">marine sediment metagenome</name>
    <dbReference type="NCBI Taxonomy" id="412755"/>
    <lineage>
        <taxon>unclassified sequences</taxon>
        <taxon>metagenomes</taxon>
        <taxon>ecological metagenomes</taxon>
    </lineage>
</organism>
<dbReference type="InterPro" id="IPR050464">
    <property type="entry name" value="Zeta_carotene_desat/Oxidored"/>
</dbReference>
<dbReference type="PROSITE" id="PS51257">
    <property type="entry name" value="PROKAR_LIPOPROTEIN"/>
    <property type="match status" value="1"/>
</dbReference>
<dbReference type="GO" id="GO:0016491">
    <property type="term" value="F:oxidoreductase activity"/>
    <property type="evidence" value="ECO:0007669"/>
    <property type="project" value="InterPro"/>
</dbReference>
<gene>
    <name evidence="2" type="ORF">LCGC14_2435550</name>
</gene>
<dbReference type="PANTHER" id="PTHR42923:SF47">
    <property type="entry name" value="BLR3003 PROTEIN"/>
    <property type="match status" value="1"/>
</dbReference>
<sequence>MSERPSVVVAGGGLAGITAACELVDAGLKVTLVEKRPFLGGRSYSYMDKRSGVEVDNGQHVFLGCCTQYIRLLKRLGAWRKVHLQKRLWVRVIDKVWGESVLESGPLPAPLHLLPSLLRFRSLSPTEKARAAYAMTRIRSLDRAARRELDDVTFADWLRAHGQTENAIRGFWNLFVRPTLNGDITTVSADLALMVFQEGFLRDRNGANVGWARVGLSALLAEAAREYIESRGGEVRLGRGITGLRVEDGRALVSGPGEQAEQADYIVLALDPRSLVALLPRSLREEPFFGRIGHIDTSPIVNVHMWYDRRVMGMGFAAFLNTPMQWVFNKSKLWGQEGDGQYLD</sequence>